<dbReference type="InterPro" id="IPR014721">
    <property type="entry name" value="Ribsml_uS5_D2-typ_fold_subgr"/>
</dbReference>
<dbReference type="GO" id="GO:0140664">
    <property type="term" value="F:ATP-dependent DNA damage sensor activity"/>
    <property type="evidence" value="ECO:0007669"/>
    <property type="project" value="InterPro"/>
</dbReference>
<dbReference type="InterPro" id="IPR014790">
    <property type="entry name" value="MutL_C"/>
</dbReference>
<dbReference type="PROSITE" id="PS00058">
    <property type="entry name" value="DNA_MISMATCH_REPAIR_1"/>
    <property type="match status" value="1"/>
</dbReference>
<sequence>MKHRINVLDEAIYKRIAAGEVVVNPASVVKELVENSMDAEATAITIEIAQGGKELIRVTDNGVGIIAEDVPLAVQKHATSKIRSLSDLEQIETLGFRGEALSSMAAVSRLTIKTRPHDSVEGTILSVSGEHRPEVSSAGLAEGTTVRVENLFYNIPARMKFLKNTARETVNVTSVVSRLIFANPHIAIKYINNGKVIYHSPGNGSLKDAVIAVYGKDISHRLIDLEYPGEIAIHGLISRPDFLYKGTNHICFFLNSRYIQSRNLQAAVLRGYGERLLRGHFPFSVLHVTLPPDRADVNVHPGKLQVMLYDEADVLSAAEHAVRAALEEDSKPPVLSLQDIPPASSGSPSAPSVSKDSKDPSFHHYPQLRSAEKLYRNDWKTAAQESGYIRTETSSAYGGTFTPNQDFKEMIHSVAEYHAPVSEQEMIEDVRRLLDYRIIGQIWNTYIIIECADLLYLIDQHAAHERINFERMKKAAAGGTVAAQGLLVPYITTLTAEEFSLLMKNKDLLSSLGFELEEFGPLTLKFSSFPAQIEKSSAEQLIEEILFELKNTRGDILLQREAVIRASCRYSIKAGYELSDEQIEELMKEITELDAIPNCPHGRPIAIVLQKSDLQKGFKRTV</sequence>
<dbReference type="SUPFAM" id="SSF55874">
    <property type="entry name" value="ATPase domain of HSP90 chaperone/DNA topoisomerase II/histidine kinase"/>
    <property type="match status" value="1"/>
</dbReference>
<dbReference type="GO" id="GO:0032300">
    <property type="term" value="C:mismatch repair complex"/>
    <property type="evidence" value="ECO:0007669"/>
    <property type="project" value="InterPro"/>
</dbReference>
<dbReference type="Gene3D" id="3.30.1540.20">
    <property type="entry name" value="MutL, C-terminal domain, dimerisation subdomain"/>
    <property type="match status" value="1"/>
</dbReference>
<dbReference type="GO" id="GO:0006298">
    <property type="term" value="P:mismatch repair"/>
    <property type="evidence" value="ECO:0007669"/>
    <property type="project" value="UniProtKB-UniRule"/>
</dbReference>
<gene>
    <name evidence="4 8" type="primary">mutL</name>
    <name evidence="8" type="ORF">PUP29_01880</name>
</gene>
<protein>
    <recommendedName>
        <fullName evidence="4">DNA mismatch repair protein MutL</fullName>
    </recommendedName>
</protein>
<dbReference type="AlphaFoldDB" id="A0AAU8A945"/>
<evidence type="ECO:0000259" key="7">
    <source>
        <dbReference type="SMART" id="SM01340"/>
    </source>
</evidence>
<dbReference type="GO" id="GO:0016887">
    <property type="term" value="F:ATP hydrolysis activity"/>
    <property type="evidence" value="ECO:0007669"/>
    <property type="project" value="InterPro"/>
</dbReference>
<dbReference type="PANTHER" id="PTHR10073">
    <property type="entry name" value="DNA MISMATCH REPAIR PROTEIN MLH, PMS, MUTL"/>
    <property type="match status" value="1"/>
</dbReference>
<comment type="function">
    <text evidence="4">This protein is involved in the repair of mismatches in DNA. It is required for dam-dependent methyl-directed DNA mismatch repair. May act as a 'molecular matchmaker', a protein that promotes the formation of a stable complex between two or more DNA-binding proteins in an ATP-dependent manner without itself being part of a final effector complex.</text>
</comment>
<feature type="domain" description="MutL C-terminal dimerisation" evidence="6">
    <location>
        <begin position="438"/>
        <end position="578"/>
    </location>
</feature>
<dbReference type="Pfam" id="PF13589">
    <property type="entry name" value="HATPase_c_3"/>
    <property type="match status" value="1"/>
</dbReference>
<dbReference type="EMBL" id="CP117826">
    <property type="protein sequence ID" value="XCC62703.1"/>
    <property type="molecule type" value="Genomic_DNA"/>
</dbReference>
<dbReference type="CDD" id="cd16926">
    <property type="entry name" value="HATPase_MutL-MLH-PMS-like"/>
    <property type="match status" value="1"/>
</dbReference>
<dbReference type="InterPro" id="IPR036890">
    <property type="entry name" value="HATPase_C_sf"/>
</dbReference>
<dbReference type="PANTHER" id="PTHR10073:SF12">
    <property type="entry name" value="DNA MISMATCH REPAIR PROTEIN MLH1"/>
    <property type="match status" value="1"/>
</dbReference>
<evidence type="ECO:0000256" key="2">
    <source>
        <dbReference type="ARBA" id="ARBA00022763"/>
    </source>
</evidence>
<dbReference type="GO" id="GO:0005524">
    <property type="term" value="F:ATP binding"/>
    <property type="evidence" value="ECO:0007669"/>
    <property type="project" value="InterPro"/>
</dbReference>
<keyword evidence="8" id="KW-0540">Nuclease</keyword>
<dbReference type="SMART" id="SM01340">
    <property type="entry name" value="DNA_mis_repair"/>
    <property type="match status" value="1"/>
</dbReference>
<dbReference type="GO" id="GO:0030983">
    <property type="term" value="F:mismatched DNA binding"/>
    <property type="evidence" value="ECO:0007669"/>
    <property type="project" value="InterPro"/>
</dbReference>
<dbReference type="InterPro" id="IPR042120">
    <property type="entry name" value="MutL_C_dimsub"/>
</dbReference>
<dbReference type="InterPro" id="IPR014762">
    <property type="entry name" value="DNA_mismatch_repair_CS"/>
</dbReference>
<proteinExistence type="inferred from homology"/>
<dbReference type="SUPFAM" id="SSF54211">
    <property type="entry name" value="Ribosomal protein S5 domain 2-like"/>
    <property type="match status" value="1"/>
</dbReference>
<accession>A0AAU8A945</accession>
<dbReference type="CDD" id="cd00782">
    <property type="entry name" value="MutL_Trans"/>
    <property type="match status" value="1"/>
</dbReference>
<keyword evidence="8" id="KW-0378">Hydrolase</keyword>
<evidence type="ECO:0000313" key="8">
    <source>
        <dbReference type="EMBL" id="XCC62703.1"/>
    </source>
</evidence>
<dbReference type="RefSeq" id="WP_353423717.1">
    <property type="nucleotide sequence ID" value="NZ_CP117826.1"/>
</dbReference>
<evidence type="ECO:0000256" key="3">
    <source>
        <dbReference type="ARBA" id="ARBA00023204"/>
    </source>
</evidence>
<evidence type="ECO:0000256" key="5">
    <source>
        <dbReference type="SAM" id="MobiDB-lite"/>
    </source>
</evidence>
<evidence type="ECO:0000259" key="6">
    <source>
        <dbReference type="SMART" id="SM00853"/>
    </source>
</evidence>
<dbReference type="Gene3D" id="3.30.1370.100">
    <property type="entry name" value="MutL, C-terminal domain, regulatory subdomain"/>
    <property type="match status" value="1"/>
</dbReference>
<dbReference type="Gene3D" id="3.30.565.10">
    <property type="entry name" value="Histidine kinase-like ATPase, C-terminal domain"/>
    <property type="match status" value="1"/>
</dbReference>
<dbReference type="InterPro" id="IPR037198">
    <property type="entry name" value="MutL_C_sf"/>
</dbReference>
<feature type="domain" description="DNA mismatch repair protein S5" evidence="7">
    <location>
        <begin position="210"/>
        <end position="327"/>
    </location>
</feature>
<dbReference type="InterPro" id="IPR013507">
    <property type="entry name" value="DNA_mismatch_S5_2-like"/>
</dbReference>
<reference evidence="8" key="1">
    <citation type="submission" date="2023-02" db="EMBL/GenBank/DDBJ databases">
        <title>Gut commensal Christensenella minuta modulates host metabolism via a new class of secondary bile acids.</title>
        <authorList>
            <person name="Liu C."/>
        </authorList>
    </citation>
    <scope>NUCLEOTIDE SEQUENCE</scope>
    <source>
        <strain evidence="8">CA70</strain>
    </source>
</reference>
<evidence type="ECO:0000256" key="1">
    <source>
        <dbReference type="ARBA" id="ARBA00006082"/>
    </source>
</evidence>
<keyword evidence="2 4" id="KW-0227">DNA damage</keyword>
<dbReference type="SUPFAM" id="SSF118116">
    <property type="entry name" value="DNA mismatch repair protein MutL"/>
    <property type="match status" value="1"/>
</dbReference>
<organism evidence="8">
    <name type="scientific">Christensenella massiliensis</name>
    <dbReference type="NCBI Taxonomy" id="1805714"/>
    <lineage>
        <taxon>Bacteria</taxon>
        <taxon>Bacillati</taxon>
        <taxon>Bacillota</taxon>
        <taxon>Clostridia</taxon>
        <taxon>Christensenellales</taxon>
        <taxon>Christensenellaceae</taxon>
        <taxon>Christensenella</taxon>
    </lineage>
</organism>
<dbReference type="FunFam" id="3.30.565.10:FF:000003">
    <property type="entry name" value="DNA mismatch repair endonuclease MutL"/>
    <property type="match status" value="1"/>
</dbReference>
<dbReference type="InterPro" id="IPR038973">
    <property type="entry name" value="MutL/Mlh/Pms-like"/>
</dbReference>
<keyword evidence="3 4" id="KW-0234">DNA repair</keyword>
<dbReference type="HAMAP" id="MF_00149">
    <property type="entry name" value="DNA_mis_repair"/>
    <property type="match status" value="1"/>
</dbReference>
<dbReference type="Pfam" id="PF08676">
    <property type="entry name" value="MutL_C"/>
    <property type="match status" value="1"/>
</dbReference>
<keyword evidence="8" id="KW-0255">Endonuclease</keyword>
<name>A0AAU8A945_9FIRM</name>
<dbReference type="InterPro" id="IPR020667">
    <property type="entry name" value="DNA_mismatch_repair_MutL"/>
</dbReference>
<dbReference type="InterPro" id="IPR020568">
    <property type="entry name" value="Ribosomal_Su5_D2-typ_SF"/>
</dbReference>
<dbReference type="Gene3D" id="3.30.230.10">
    <property type="match status" value="1"/>
</dbReference>
<dbReference type="SMART" id="SM00853">
    <property type="entry name" value="MutL_C"/>
    <property type="match status" value="1"/>
</dbReference>
<dbReference type="InterPro" id="IPR002099">
    <property type="entry name" value="MutL/Mlh/PMS"/>
</dbReference>
<dbReference type="InterPro" id="IPR042121">
    <property type="entry name" value="MutL_C_regsub"/>
</dbReference>
<feature type="region of interest" description="Disordered" evidence="5">
    <location>
        <begin position="329"/>
        <end position="362"/>
    </location>
</feature>
<feature type="compositionally biased region" description="Low complexity" evidence="5">
    <location>
        <begin position="341"/>
        <end position="354"/>
    </location>
</feature>
<dbReference type="Pfam" id="PF01119">
    <property type="entry name" value="DNA_mis_repair"/>
    <property type="match status" value="1"/>
</dbReference>
<dbReference type="GO" id="GO:0004519">
    <property type="term" value="F:endonuclease activity"/>
    <property type="evidence" value="ECO:0007669"/>
    <property type="project" value="UniProtKB-KW"/>
</dbReference>
<evidence type="ECO:0000256" key="4">
    <source>
        <dbReference type="HAMAP-Rule" id="MF_00149"/>
    </source>
</evidence>
<dbReference type="NCBIfam" id="TIGR00585">
    <property type="entry name" value="mutl"/>
    <property type="match status" value="1"/>
</dbReference>
<comment type="similarity">
    <text evidence="1 4">Belongs to the DNA mismatch repair MutL/HexB family.</text>
</comment>